<evidence type="ECO:0000256" key="2">
    <source>
        <dbReference type="ARBA" id="ARBA00023002"/>
    </source>
</evidence>
<keyword evidence="3" id="KW-0472">Membrane</keyword>
<comment type="similarity">
    <text evidence="1">Belongs to the short-chain dehydrogenases/reductases (SDR) family.</text>
</comment>
<organism evidence="4 5">
    <name type="scientific">Pseudomonas fakonensis</name>
    <dbReference type="NCBI Taxonomy" id="2842355"/>
    <lineage>
        <taxon>Bacteria</taxon>
        <taxon>Pseudomonadati</taxon>
        <taxon>Pseudomonadota</taxon>
        <taxon>Gammaproteobacteria</taxon>
        <taxon>Pseudomonadales</taxon>
        <taxon>Pseudomonadaceae</taxon>
        <taxon>Pseudomonas</taxon>
    </lineage>
</organism>
<dbReference type="PANTHER" id="PTHR44196">
    <property type="entry name" value="DEHYDROGENASE/REDUCTASE SDR FAMILY MEMBER 7B"/>
    <property type="match status" value="1"/>
</dbReference>
<sequence length="251" mass="27298">MSRCWLTGASSGIGAALAHCLLEQGHQVALGGRHAERLTPLAERYPGQVLLAVGDLDQPQQVADIVAHIQQAWGALDCVILNAGTCEYLEPGHFDPALVERVLRTNVFALSHCLAAALPLLRAGRQPHLVVVGSSVSWLALPRAGAYGASKAAVRYLVESLRIDLAHEGIDVTLVSPGFVDTPLTRRNDFPMPQLWSAQRAAAHIARRLPRRPLEITFPGMFTFVLRLLGAMPVRLRLALGQRMARRHKDG</sequence>
<name>A0ABX8N162_9PSED</name>
<keyword evidence="2" id="KW-0560">Oxidoreductase</keyword>
<reference evidence="4" key="1">
    <citation type="journal article" date="2021" name="Microorganisms">
        <title>The Ever-Expanding Pseudomonas Genus: Description of 43 New Species and Partition of the Pseudomonas putida Group.</title>
        <authorList>
            <person name="Girard L."/>
            <person name="Lood C."/>
            <person name="Hofte M."/>
            <person name="Vandamme P."/>
            <person name="Rokni-Zadeh H."/>
            <person name="van Noort V."/>
            <person name="Lavigne R."/>
            <person name="De Mot R."/>
        </authorList>
    </citation>
    <scope>NUCLEOTIDE SEQUENCE</scope>
    <source>
        <strain evidence="4">COW40</strain>
    </source>
</reference>
<dbReference type="InterPro" id="IPR020904">
    <property type="entry name" value="Sc_DH/Rdtase_CS"/>
</dbReference>
<dbReference type="InterPro" id="IPR002347">
    <property type="entry name" value="SDR_fam"/>
</dbReference>
<protein>
    <submittedName>
        <fullName evidence="4">SDR family NAD(P)-dependent oxidoreductase</fullName>
    </submittedName>
</protein>
<dbReference type="RefSeq" id="WP_217838692.1">
    <property type="nucleotide sequence ID" value="NZ_CP077076.1"/>
</dbReference>
<proteinExistence type="inferred from homology"/>
<keyword evidence="5" id="KW-1185">Reference proteome</keyword>
<keyword evidence="3" id="KW-1133">Transmembrane helix</keyword>
<dbReference type="Proteomes" id="UP001046350">
    <property type="component" value="Chromosome"/>
</dbReference>
<feature type="transmembrane region" description="Helical" evidence="3">
    <location>
        <begin position="216"/>
        <end position="238"/>
    </location>
</feature>
<evidence type="ECO:0000256" key="3">
    <source>
        <dbReference type="SAM" id="Phobius"/>
    </source>
</evidence>
<dbReference type="EMBL" id="CP077076">
    <property type="protein sequence ID" value="QXH49068.1"/>
    <property type="molecule type" value="Genomic_DNA"/>
</dbReference>
<accession>A0ABX8N162</accession>
<evidence type="ECO:0000313" key="4">
    <source>
        <dbReference type="EMBL" id="QXH49068.1"/>
    </source>
</evidence>
<evidence type="ECO:0000313" key="5">
    <source>
        <dbReference type="Proteomes" id="UP001046350"/>
    </source>
</evidence>
<gene>
    <name evidence="4" type="ORF">KSS94_13940</name>
</gene>
<keyword evidence="3" id="KW-0812">Transmembrane</keyword>
<dbReference type="PANTHER" id="PTHR44196:SF1">
    <property type="entry name" value="DEHYDROGENASE_REDUCTASE SDR FAMILY MEMBER 7B"/>
    <property type="match status" value="1"/>
</dbReference>
<dbReference type="Pfam" id="PF00106">
    <property type="entry name" value="adh_short"/>
    <property type="match status" value="1"/>
</dbReference>
<evidence type="ECO:0000256" key="1">
    <source>
        <dbReference type="ARBA" id="ARBA00006484"/>
    </source>
</evidence>
<dbReference type="PROSITE" id="PS00061">
    <property type="entry name" value="ADH_SHORT"/>
    <property type="match status" value="1"/>
</dbReference>